<gene>
    <name evidence="1" type="ORF">T265_15968</name>
</gene>
<keyword evidence="2" id="KW-1185">Reference proteome</keyword>
<feature type="non-terminal residue" evidence="1">
    <location>
        <position position="67"/>
    </location>
</feature>
<dbReference type="Proteomes" id="UP000054324">
    <property type="component" value="Unassembled WGS sequence"/>
</dbReference>
<reference evidence="1 2" key="1">
    <citation type="submission" date="2013-11" db="EMBL/GenBank/DDBJ databases">
        <title>Opisthorchis viverrini - life in the bile duct.</title>
        <authorList>
            <person name="Young N.D."/>
            <person name="Nagarajan N."/>
            <person name="Lin S.J."/>
            <person name="Korhonen P.K."/>
            <person name="Jex A.R."/>
            <person name="Hall R.S."/>
            <person name="Safavi-Hemami H."/>
            <person name="Kaewkong W."/>
            <person name="Bertrand D."/>
            <person name="Gao S."/>
            <person name="Seet Q."/>
            <person name="Wongkham S."/>
            <person name="Teh B.T."/>
            <person name="Wongkham C."/>
            <person name="Intapan P.M."/>
            <person name="Maleewong W."/>
            <person name="Yang X."/>
            <person name="Hu M."/>
            <person name="Wang Z."/>
            <person name="Hofmann A."/>
            <person name="Sternberg P.W."/>
            <person name="Tan P."/>
            <person name="Wang J."/>
            <person name="Gasser R.B."/>
        </authorList>
    </citation>
    <scope>NUCLEOTIDE SEQUENCE [LARGE SCALE GENOMIC DNA]</scope>
</reference>
<evidence type="ECO:0000313" key="1">
    <source>
        <dbReference type="EMBL" id="KER18574.1"/>
    </source>
</evidence>
<protein>
    <submittedName>
        <fullName evidence="1">Uncharacterized protein</fullName>
    </submittedName>
</protein>
<dbReference type="AlphaFoldDB" id="A0A074ZTK7"/>
<proteinExistence type="predicted"/>
<organism evidence="1 2">
    <name type="scientific">Opisthorchis viverrini</name>
    <name type="common">Southeast Asian liver fluke</name>
    <dbReference type="NCBI Taxonomy" id="6198"/>
    <lineage>
        <taxon>Eukaryota</taxon>
        <taxon>Metazoa</taxon>
        <taxon>Spiralia</taxon>
        <taxon>Lophotrochozoa</taxon>
        <taxon>Platyhelminthes</taxon>
        <taxon>Trematoda</taxon>
        <taxon>Digenea</taxon>
        <taxon>Opisthorchiida</taxon>
        <taxon>Opisthorchiata</taxon>
        <taxon>Opisthorchiidae</taxon>
        <taxon>Opisthorchis</taxon>
    </lineage>
</organism>
<evidence type="ECO:0000313" key="2">
    <source>
        <dbReference type="Proteomes" id="UP000054324"/>
    </source>
</evidence>
<dbReference type="GeneID" id="20330133"/>
<name>A0A074ZTK7_OPIVI</name>
<dbReference type="EMBL" id="KL599608">
    <property type="protein sequence ID" value="KER18574.1"/>
    <property type="molecule type" value="Genomic_DNA"/>
</dbReference>
<sequence length="67" mass="7173">MHASKCAANKFTVAVYNNGNPIRTTETADHEAIFSDLPICVPLIAGVRGHNELGEGEETRTVFTISG</sequence>
<dbReference type="RefSeq" id="XP_009177679.1">
    <property type="nucleotide sequence ID" value="XM_009179415.1"/>
</dbReference>
<dbReference type="CTD" id="20330133"/>
<dbReference type="KEGG" id="ovi:T265_15968"/>
<accession>A0A074ZTK7</accession>